<protein>
    <submittedName>
        <fullName evidence="2">Uncharacterized protein</fullName>
    </submittedName>
</protein>
<keyword evidence="1" id="KW-0472">Membrane</keyword>
<evidence type="ECO:0000313" key="2">
    <source>
        <dbReference type="EMBL" id="GAH13782.1"/>
    </source>
</evidence>
<keyword evidence="1" id="KW-1133">Transmembrane helix</keyword>
<dbReference type="AlphaFoldDB" id="X1D0V4"/>
<organism evidence="2">
    <name type="scientific">marine sediment metagenome</name>
    <dbReference type="NCBI Taxonomy" id="412755"/>
    <lineage>
        <taxon>unclassified sequences</taxon>
        <taxon>metagenomes</taxon>
        <taxon>ecological metagenomes</taxon>
    </lineage>
</organism>
<feature type="transmembrane region" description="Helical" evidence="1">
    <location>
        <begin position="42"/>
        <end position="62"/>
    </location>
</feature>
<reference evidence="2" key="1">
    <citation type="journal article" date="2014" name="Front. Microbiol.">
        <title>High frequency of phylogenetically diverse reductive dehalogenase-homologous genes in deep subseafloor sedimentary metagenomes.</title>
        <authorList>
            <person name="Kawai M."/>
            <person name="Futagami T."/>
            <person name="Toyoda A."/>
            <person name="Takaki Y."/>
            <person name="Nishi S."/>
            <person name="Hori S."/>
            <person name="Arai W."/>
            <person name="Tsubouchi T."/>
            <person name="Morono Y."/>
            <person name="Uchiyama I."/>
            <person name="Ito T."/>
            <person name="Fujiyama A."/>
            <person name="Inagaki F."/>
            <person name="Takami H."/>
        </authorList>
    </citation>
    <scope>NUCLEOTIDE SEQUENCE</scope>
    <source>
        <strain evidence="2">Expedition CK06-06</strain>
    </source>
</reference>
<dbReference type="EMBL" id="BART01039422">
    <property type="protein sequence ID" value="GAH13782.1"/>
    <property type="molecule type" value="Genomic_DNA"/>
</dbReference>
<proteinExistence type="predicted"/>
<keyword evidence="1" id="KW-0812">Transmembrane</keyword>
<name>X1D0V4_9ZZZZ</name>
<gene>
    <name evidence="2" type="ORF">S01H4_64799</name>
</gene>
<comment type="caution">
    <text evidence="2">The sequence shown here is derived from an EMBL/GenBank/DDBJ whole genome shotgun (WGS) entry which is preliminary data.</text>
</comment>
<evidence type="ECO:0000256" key="1">
    <source>
        <dbReference type="SAM" id="Phobius"/>
    </source>
</evidence>
<feature type="non-terminal residue" evidence="2">
    <location>
        <position position="75"/>
    </location>
</feature>
<sequence>MSEKKSATEIIESSLRSVEDNFKQFIDVLVMESLVDKKDLRFYKRMIILIILLVISLSYLAYDRSVSYTKGEFRP</sequence>
<accession>X1D0V4</accession>